<comment type="caution">
    <text evidence="1">The sequence shown here is derived from an EMBL/GenBank/DDBJ whole genome shotgun (WGS) entry which is preliminary data.</text>
</comment>
<reference evidence="1 2" key="1">
    <citation type="journal article" date="2018" name="Biotechnol. Adv.">
        <title>Improved genomic resources and new bioinformatic workflow for the carcinogenic parasite Clonorchis sinensis: Biotechnological implications.</title>
        <authorList>
            <person name="Wang D."/>
            <person name="Korhonen P.K."/>
            <person name="Gasser R.B."/>
            <person name="Young N.D."/>
        </authorList>
    </citation>
    <scope>NUCLEOTIDE SEQUENCE [LARGE SCALE GENOMIC DNA]</scope>
    <source>
        <strain evidence="1">Cs-k2</strain>
    </source>
</reference>
<name>A0A419QEG9_CLOSI</name>
<protein>
    <submittedName>
        <fullName evidence="1">Uncharacterized protein</fullName>
    </submittedName>
</protein>
<dbReference type="InParanoid" id="A0A419QEG9"/>
<proteinExistence type="predicted"/>
<evidence type="ECO:0000313" key="1">
    <source>
        <dbReference type="EMBL" id="KAG5445453.1"/>
    </source>
</evidence>
<organism evidence="1 2">
    <name type="scientific">Clonorchis sinensis</name>
    <name type="common">Chinese liver fluke</name>
    <dbReference type="NCBI Taxonomy" id="79923"/>
    <lineage>
        <taxon>Eukaryota</taxon>
        <taxon>Metazoa</taxon>
        <taxon>Spiralia</taxon>
        <taxon>Lophotrochozoa</taxon>
        <taxon>Platyhelminthes</taxon>
        <taxon>Trematoda</taxon>
        <taxon>Digenea</taxon>
        <taxon>Opisthorchiida</taxon>
        <taxon>Opisthorchiata</taxon>
        <taxon>Opisthorchiidae</taxon>
        <taxon>Clonorchis</taxon>
    </lineage>
</organism>
<gene>
    <name evidence="1" type="ORF">CSKR_103735</name>
</gene>
<evidence type="ECO:0000313" key="2">
    <source>
        <dbReference type="Proteomes" id="UP000286415"/>
    </source>
</evidence>
<sequence>MFNRFPEQPTDGIADHLDQVTRKECIPEVENTKSEVDYLSACAILNWARKSTLLAKQWFSRRNICPNQLSFWCGIQSLMNTPFAKPSTRFLIASLRIRRYQPTQGLVLRQRLSKTTKQAVM</sequence>
<dbReference type="Proteomes" id="UP000286415">
    <property type="component" value="Unassembled WGS sequence"/>
</dbReference>
<dbReference type="EMBL" id="NIRI02000056">
    <property type="protein sequence ID" value="KAG5445453.1"/>
    <property type="molecule type" value="Genomic_DNA"/>
</dbReference>
<dbReference type="AlphaFoldDB" id="A0A419QEG9"/>
<reference evidence="1 2" key="2">
    <citation type="journal article" date="2021" name="Genomics">
        <title>High-quality reference genome for Clonorchis sinensis.</title>
        <authorList>
            <person name="Young N.D."/>
            <person name="Stroehlein A.J."/>
            <person name="Kinkar L."/>
            <person name="Wang T."/>
            <person name="Sohn W.M."/>
            <person name="Chang B.C.H."/>
            <person name="Kaur P."/>
            <person name="Weisz D."/>
            <person name="Dudchenko O."/>
            <person name="Aiden E.L."/>
            <person name="Korhonen P.K."/>
            <person name="Gasser R.B."/>
        </authorList>
    </citation>
    <scope>NUCLEOTIDE SEQUENCE [LARGE SCALE GENOMIC DNA]</scope>
    <source>
        <strain evidence="1">Cs-k2</strain>
    </source>
</reference>
<keyword evidence="2" id="KW-1185">Reference proteome</keyword>
<accession>A0A419QEG9</accession>